<name>A0A0M3KDE3_ANISI</name>
<dbReference type="WBParaSite" id="ASIM_0001899601-mRNA-1">
    <property type="protein sequence ID" value="ASIM_0001899601-mRNA-1"/>
    <property type="gene ID" value="ASIM_0001899601"/>
</dbReference>
<feature type="region of interest" description="Disordered" evidence="1">
    <location>
        <begin position="159"/>
        <end position="178"/>
    </location>
</feature>
<keyword evidence="3" id="KW-1185">Reference proteome</keyword>
<evidence type="ECO:0000313" key="3">
    <source>
        <dbReference type="Proteomes" id="UP000267096"/>
    </source>
</evidence>
<dbReference type="AlphaFoldDB" id="A0A0M3KDE3"/>
<accession>A0A0M3KDE3</accession>
<protein>
    <submittedName>
        <fullName evidence="4">Gag-pol polyprotein</fullName>
    </submittedName>
</protein>
<organism evidence="4">
    <name type="scientific">Anisakis simplex</name>
    <name type="common">Herring worm</name>
    <dbReference type="NCBI Taxonomy" id="6269"/>
    <lineage>
        <taxon>Eukaryota</taxon>
        <taxon>Metazoa</taxon>
        <taxon>Ecdysozoa</taxon>
        <taxon>Nematoda</taxon>
        <taxon>Chromadorea</taxon>
        <taxon>Rhabditida</taxon>
        <taxon>Spirurina</taxon>
        <taxon>Ascaridomorpha</taxon>
        <taxon>Ascaridoidea</taxon>
        <taxon>Anisakidae</taxon>
        <taxon>Anisakis</taxon>
        <taxon>Anisakis simplex complex</taxon>
    </lineage>
</organism>
<reference evidence="4" key="1">
    <citation type="submission" date="2017-02" db="UniProtKB">
        <authorList>
            <consortium name="WormBaseParasite"/>
        </authorList>
    </citation>
    <scope>IDENTIFICATION</scope>
</reference>
<dbReference type="PANTHER" id="PTHR33198:SF19">
    <property type="entry name" value="CCHC-TYPE DOMAIN-CONTAINING PROTEIN"/>
    <property type="match status" value="1"/>
</dbReference>
<gene>
    <name evidence="2" type="ORF">ASIM_LOCUS18391</name>
</gene>
<reference evidence="2 3" key="2">
    <citation type="submission" date="2018-11" db="EMBL/GenBank/DDBJ databases">
        <authorList>
            <consortium name="Pathogen Informatics"/>
        </authorList>
    </citation>
    <scope>NUCLEOTIDE SEQUENCE [LARGE SCALE GENOMIC DNA]</scope>
</reference>
<dbReference type="PANTHER" id="PTHR33198">
    <property type="entry name" value="ANK_REP_REGION DOMAIN-CONTAINING PROTEIN-RELATED"/>
    <property type="match status" value="1"/>
</dbReference>
<evidence type="ECO:0000313" key="4">
    <source>
        <dbReference type="WBParaSite" id="ASIM_0001899601-mRNA-1"/>
    </source>
</evidence>
<dbReference type="EMBL" id="UYRR01035440">
    <property type="protein sequence ID" value="VDK64612.1"/>
    <property type="molecule type" value="Genomic_DNA"/>
</dbReference>
<dbReference type="Proteomes" id="UP000267096">
    <property type="component" value="Unassembled WGS sequence"/>
</dbReference>
<dbReference type="OrthoDB" id="5870213at2759"/>
<proteinExistence type="predicted"/>
<evidence type="ECO:0000256" key="1">
    <source>
        <dbReference type="SAM" id="MobiDB-lite"/>
    </source>
</evidence>
<sequence length="178" mass="19996">MEKKTATPPVKSPGLGALVMAERYKMMSITQRPEQSLVEFYTTIQQAAATCGIESVKDVREMVVTMVFVSGLGSVETRQKLLENEELSAKEPLEHAEAFEGVVANASGIGRRNEMVLVIAKVSKERRNLSLSQKDQQRGKWEIDKRDVSRLRVENRTRMFGKPDKRLGAKGQGRVEFQ</sequence>
<evidence type="ECO:0000313" key="2">
    <source>
        <dbReference type="EMBL" id="VDK64612.1"/>
    </source>
</evidence>